<sequence>MMQPIPLMPKDPMFSYAYIAFQPFGDLYGEREALNRGTVFKVLDIPFSSYKNNPIMNPFK</sequence>
<keyword evidence="2" id="KW-1185">Reference proteome</keyword>
<dbReference type="Pfam" id="PF11007">
    <property type="entry name" value="CotJA"/>
    <property type="match status" value="1"/>
</dbReference>
<reference evidence="1" key="1">
    <citation type="submission" date="2020-08" db="EMBL/GenBank/DDBJ databases">
        <title>Genome public.</title>
        <authorList>
            <person name="Liu C."/>
            <person name="Sun Q."/>
        </authorList>
    </citation>
    <scope>NUCLEOTIDE SEQUENCE</scope>
    <source>
        <strain evidence="1">NSJ-50</strain>
    </source>
</reference>
<accession>A0A926FDC9</accession>
<comment type="caution">
    <text evidence="1">The sequence shown here is derived from an EMBL/GenBank/DDBJ whole genome shotgun (WGS) entry which is preliminary data.</text>
</comment>
<dbReference type="AlphaFoldDB" id="A0A926FDC9"/>
<evidence type="ECO:0000313" key="1">
    <source>
        <dbReference type="EMBL" id="MBC8596244.1"/>
    </source>
</evidence>
<dbReference type="Proteomes" id="UP000647416">
    <property type="component" value="Unassembled WGS sequence"/>
</dbReference>
<dbReference type="InterPro" id="IPR020256">
    <property type="entry name" value="Spore_coat_CotJA"/>
</dbReference>
<dbReference type="EMBL" id="JACRTE010000004">
    <property type="protein sequence ID" value="MBC8596244.1"/>
    <property type="molecule type" value="Genomic_DNA"/>
</dbReference>
<evidence type="ECO:0000313" key="2">
    <source>
        <dbReference type="Proteomes" id="UP000647416"/>
    </source>
</evidence>
<dbReference type="RefSeq" id="WP_178347688.1">
    <property type="nucleotide sequence ID" value="NZ_JACRTE010000004.1"/>
</dbReference>
<gene>
    <name evidence="1" type="ORF">H8706_05100</name>
</gene>
<proteinExistence type="predicted"/>
<protein>
    <submittedName>
        <fullName evidence="1">Spore coat associated protein CotJA</fullName>
    </submittedName>
</protein>
<organism evidence="1 2">
    <name type="scientific">Qingrenia yutianensis</name>
    <dbReference type="NCBI Taxonomy" id="2763676"/>
    <lineage>
        <taxon>Bacteria</taxon>
        <taxon>Bacillati</taxon>
        <taxon>Bacillota</taxon>
        <taxon>Clostridia</taxon>
        <taxon>Eubacteriales</taxon>
        <taxon>Oscillospiraceae</taxon>
        <taxon>Qingrenia</taxon>
    </lineage>
</organism>
<name>A0A926FDC9_9FIRM</name>